<keyword evidence="2" id="KW-1185">Reference proteome</keyword>
<evidence type="ECO:0000313" key="2">
    <source>
        <dbReference type="Proteomes" id="UP001492380"/>
    </source>
</evidence>
<evidence type="ECO:0000313" key="1">
    <source>
        <dbReference type="EMBL" id="KAK8233289.1"/>
    </source>
</evidence>
<accession>A0ABR1YM46</accession>
<name>A0ABR1YM46_9PEZI</name>
<gene>
    <name evidence="1" type="ORF">HDK90DRAFT_262419</name>
</gene>
<dbReference type="EMBL" id="JBBWRZ010000006">
    <property type="protein sequence ID" value="KAK8233289.1"/>
    <property type="molecule type" value="Genomic_DNA"/>
</dbReference>
<comment type="caution">
    <text evidence="1">The sequence shown here is derived from an EMBL/GenBank/DDBJ whole genome shotgun (WGS) entry which is preliminary data.</text>
</comment>
<dbReference type="Proteomes" id="UP001492380">
    <property type="component" value="Unassembled WGS sequence"/>
</dbReference>
<organism evidence="1 2">
    <name type="scientific">Phyllosticta capitalensis</name>
    <dbReference type="NCBI Taxonomy" id="121624"/>
    <lineage>
        <taxon>Eukaryota</taxon>
        <taxon>Fungi</taxon>
        <taxon>Dikarya</taxon>
        <taxon>Ascomycota</taxon>
        <taxon>Pezizomycotina</taxon>
        <taxon>Dothideomycetes</taxon>
        <taxon>Dothideomycetes incertae sedis</taxon>
        <taxon>Botryosphaeriales</taxon>
        <taxon>Phyllostictaceae</taxon>
        <taxon>Phyllosticta</taxon>
    </lineage>
</organism>
<sequence>MTWCREVVPKAVEPRRVVDKHEDAVRTEYLDSHMQPPVAAAAAQPIGRIRLILRQTGGFDCRQHMAVVLTIHRLTRTDISAAPGHHLHVPSHARPPACLRRVVCNGGGWAMVVHEARLSGRDGEKAALPASSCHVTMYSSADAVLLDLQLMRATAWCFFDPTLCNSWRLRSRLVAHTKRPDFAEERQWILVFCLHRRVCGLICGAWRQS</sequence>
<protein>
    <submittedName>
        <fullName evidence="1">Uncharacterized protein</fullName>
    </submittedName>
</protein>
<proteinExistence type="predicted"/>
<reference evidence="1 2" key="1">
    <citation type="submission" date="2024-04" db="EMBL/GenBank/DDBJ databases">
        <title>Phyllosticta paracitricarpa is synonymous to the EU quarantine fungus P. citricarpa based on phylogenomic analyses.</title>
        <authorList>
            <consortium name="Lawrence Berkeley National Laboratory"/>
            <person name="Van Ingen-Buijs V.A."/>
            <person name="Van Westerhoven A.C."/>
            <person name="Haridas S."/>
            <person name="Skiadas P."/>
            <person name="Martin F."/>
            <person name="Groenewald J.Z."/>
            <person name="Crous P.W."/>
            <person name="Seidl M.F."/>
        </authorList>
    </citation>
    <scope>NUCLEOTIDE SEQUENCE [LARGE SCALE GENOMIC DNA]</scope>
    <source>
        <strain evidence="1 2">CBS 123374</strain>
    </source>
</reference>